<feature type="compositionally biased region" description="Basic and acidic residues" evidence="1">
    <location>
        <begin position="146"/>
        <end position="158"/>
    </location>
</feature>
<organism evidence="2 3">
    <name type="scientific">Candidatus Anaerobiospirillum pullistercoris</name>
    <dbReference type="NCBI Taxonomy" id="2838452"/>
    <lineage>
        <taxon>Bacteria</taxon>
        <taxon>Pseudomonadati</taxon>
        <taxon>Pseudomonadota</taxon>
        <taxon>Gammaproteobacteria</taxon>
        <taxon>Aeromonadales</taxon>
        <taxon>Succinivibrionaceae</taxon>
        <taxon>Anaerobiospirillum</taxon>
    </lineage>
</organism>
<feature type="compositionally biased region" description="Basic and acidic residues" evidence="1">
    <location>
        <begin position="402"/>
        <end position="423"/>
    </location>
</feature>
<feature type="compositionally biased region" description="Low complexity" evidence="1">
    <location>
        <begin position="99"/>
        <end position="120"/>
    </location>
</feature>
<feature type="region of interest" description="Disordered" evidence="1">
    <location>
        <begin position="503"/>
        <end position="529"/>
    </location>
</feature>
<evidence type="ECO:0000313" key="3">
    <source>
        <dbReference type="Proteomes" id="UP000886829"/>
    </source>
</evidence>
<feature type="compositionally biased region" description="Low complexity" evidence="1">
    <location>
        <begin position="217"/>
        <end position="232"/>
    </location>
</feature>
<feature type="compositionally biased region" description="Polar residues" evidence="1">
    <location>
        <begin position="383"/>
        <end position="397"/>
    </location>
</feature>
<accession>A0A9D1WDQ8</accession>
<feature type="compositionally biased region" description="Polar residues" evidence="1">
    <location>
        <begin position="121"/>
        <end position="145"/>
    </location>
</feature>
<feature type="compositionally biased region" description="Low complexity" evidence="1">
    <location>
        <begin position="633"/>
        <end position="643"/>
    </location>
</feature>
<feature type="region of interest" description="Disordered" evidence="1">
    <location>
        <begin position="551"/>
        <end position="666"/>
    </location>
</feature>
<gene>
    <name evidence="2" type="ORF">H9850_06300</name>
</gene>
<sequence length="872" mass="86184">MTEKRITLRAAHNISSALVLLRAATLGVNRYAGKGLEVAPQKGQSELSQSEQSQNELSSRVQDKTVQVAVSTSEHAGVSTLATAPAVSAHDSSAPTEPVVTAKESSTSSAVSTAAQAGSSEVKSSRSNTKPKSQASVSDASTATESHARKSKLEESTPKYENGIRVLPGKPQPASAATPASASSAATASAATGTSVTAKAVKAAKVSGDSLEANTDKSVSSSGAAKKQSAAKNKARNSTKHKSADPSHTISPNATHSLAADLSNLLSDDAVIGAPTSSLIRTGGALGLNNQSLEIGSAPVAITPASITKVGDKAEESAVETTTTAATATALAASTVVVSNAASSAAASTAASASEDSGKSQEHKEKLDAASGSHKASGEHSSKVQSSIEPQEASSAETLAPQDKHVAVKQHKAPDTKAKDKGSEVAPESDSLLGTPSSSLLEQSSTLDFGQGQNTVLISSSGVGLASVASSGFASSLELTPAVAESPDKDLVLGVETEPLEQALRINTGNAEADKGEAESNTGLKLTPASVEFSTGLTGVETQDVASDSLYNAESSEASADSSATLAAATVAPASTAAADAVGDSALSSTSPENKVAEKSNEPLELTPASVIPSADLSDAADSVTAKDDSSKTADAAVAADADMSVPEDDVVAKTEESSEADAFGSLELTSASVGAEHAHETLASSSLTTTPVTASAAATVAQDNALEELKAQEPEDLGAGAAIPSSNEVEQLVENGSGADDSALVLSPVADAPVQALSSAEDLGSPISAASAADAAATVNAAASVGLDSAFGSLEESVIGAHSSSDLLAGASLGLSSLDLSALSKPLIQPAASGSPGSAEGGLLQAKSDSQEQKDGQSGGLVLTPVASAVK</sequence>
<name>A0A9D1WDQ8_9GAMM</name>
<feature type="compositionally biased region" description="Low complexity" evidence="1">
    <location>
        <begin position="173"/>
        <end position="208"/>
    </location>
</feature>
<feature type="compositionally biased region" description="Basic and acidic residues" evidence="1">
    <location>
        <begin position="356"/>
        <end position="368"/>
    </location>
</feature>
<feature type="compositionally biased region" description="Low complexity" evidence="1">
    <location>
        <begin position="830"/>
        <end position="843"/>
    </location>
</feature>
<evidence type="ECO:0000313" key="2">
    <source>
        <dbReference type="EMBL" id="HIX57064.1"/>
    </source>
</evidence>
<reference evidence="2" key="2">
    <citation type="submission" date="2021-04" db="EMBL/GenBank/DDBJ databases">
        <authorList>
            <person name="Gilroy R."/>
        </authorList>
    </citation>
    <scope>NUCLEOTIDE SEQUENCE</scope>
    <source>
        <strain evidence="2">USASDec5-558</strain>
    </source>
</reference>
<feature type="compositionally biased region" description="Low complexity" evidence="1">
    <location>
        <begin position="44"/>
        <end position="59"/>
    </location>
</feature>
<protein>
    <submittedName>
        <fullName evidence="2">Uncharacterized protein</fullName>
    </submittedName>
</protein>
<feature type="compositionally biased region" description="Polar residues" evidence="1">
    <location>
        <begin position="64"/>
        <end position="74"/>
    </location>
</feature>
<proteinExistence type="predicted"/>
<dbReference type="AlphaFoldDB" id="A0A9D1WDQ8"/>
<feature type="region of interest" description="Disordered" evidence="1">
    <location>
        <begin position="830"/>
        <end position="872"/>
    </location>
</feature>
<feature type="region of interest" description="Disordered" evidence="1">
    <location>
        <begin position="39"/>
        <end position="254"/>
    </location>
</feature>
<dbReference type="EMBL" id="DXEV01000123">
    <property type="protein sequence ID" value="HIX57064.1"/>
    <property type="molecule type" value="Genomic_DNA"/>
</dbReference>
<reference evidence="2" key="1">
    <citation type="journal article" date="2021" name="PeerJ">
        <title>Extensive microbial diversity within the chicken gut microbiome revealed by metagenomics and culture.</title>
        <authorList>
            <person name="Gilroy R."/>
            <person name="Ravi A."/>
            <person name="Getino M."/>
            <person name="Pursley I."/>
            <person name="Horton D.L."/>
            <person name="Alikhan N.F."/>
            <person name="Baker D."/>
            <person name="Gharbi K."/>
            <person name="Hall N."/>
            <person name="Watson M."/>
            <person name="Adriaenssens E.M."/>
            <person name="Foster-Nyarko E."/>
            <person name="Jarju S."/>
            <person name="Secka A."/>
            <person name="Antonio M."/>
            <person name="Oren A."/>
            <person name="Chaudhuri R.R."/>
            <person name="La Ragione R."/>
            <person name="Hildebrand F."/>
            <person name="Pallen M.J."/>
        </authorList>
    </citation>
    <scope>NUCLEOTIDE SEQUENCE</scope>
    <source>
        <strain evidence="2">USASDec5-558</strain>
    </source>
</reference>
<evidence type="ECO:0000256" key="1">
    <source>
        <dbReference type="SAM" id="MobiDB-lite"/>
    </source>
</evidence>
<dbReference type="Proteomes" id="UP000886829">
    <property type="component" value="Unassembled WGS sequence"/>
</dbReference>
<feature type="compositionally biased region" description="Low complexity" evidence="1">
    <location>
        <begin position="553"/>
        <end position="589"/>
    </location>
</feature>
<comment type="caution">
    <text evidence="2">The sequence shown here is derived from an EMBL/GenBank/DDBJ whole genome shotgun (WGS) entry which is preliminary data.</text>
</comment>
<feature type="region of interest" description="Disordered" evidence="1">
    <location>
        <begin position="351"/>
        <end position="446"/>
    </location>
</feature>
<feature type="compositionally biased region" description="Polar residues" evidence="1">
    <location>
        <begin position="432"/>
        <end position="446"/>
    </location>
</feature>